<dbReference type="Proteomes" id="UP001596306">
    <property type="component" value="Unassembled WGS sequence"/>
</dbReference>
<dbReference type="PANTHER" id="PTHR38445">
    <property type="entry name" value="HTH-TYPE TRANSCRIPTIONAL REPRESSOR YTRA"/>
    <property type="match status" value="1"/>
</dbReference>
<gene>
    <name evidence="5" type="ORF">ACFQB0_10110</name>
</gene>
<evidence type="ECO:0000259" key="4">
    <source>
        <dbReference type="PROSITE" id="PS50949"/>
    </source>
</evidence>
<evidence type="ECO:0000256" key="1">
    <source>
        <dbReference type="ARBA" id="ARBA00023015"/>
    </source>
</evidence>
<dbReference type="InterPro" id="IPR036388">
    <property type="entry name" value="WH-like_DNA-bd_sf"/>
</dbReference>
<keyword evidence="6" id="KW-1185">Reference proteome</keyword>
<evidence type="ECO:0000313" key="5">
    <source>
        <dbReference type="EMBL" id="MFC6356461.1"/>
    </source>
</evidence>
<dbReference type="InterPro" id="IPR000524">
    <property type="entry name" value="Tscrpt_reg_HTH_GntR"/>
</dbReference>
<dbReference type="SMART" id="SM00345">
    <property type="entry name" value="HTH_GNTR"/>
    <property type="match status" value="1"/>
</dbReference>
<keyword evidence="2" id="KW-0238">DNA-binding</keyword>
<feature type="domain" description="HTH gntR-type" evidence="4">
    <location>
        <begin position="16"/>
        <end position="84"/>
    </location>
</feature>
<keyword evidence="1" id="KW-0805">Transcription regulation</keyword>
<dbReference type="PANTHER" id="PTHR38445:SF9">
    <property type="entry name" value="HTH-TYPE TRANSCRIPTIONAL REPRESSOR YTRA"/>
    <property type="match status" value="1"/>
</dbReference>
<sequence>MTESGALFTIDHADSTPPFEQLRMQVIEALRMGALVPGTRLPTVRTLAAELGLAPNTVARSYRELERDEVIETRGRNGTFVSATGDAATRQTQLAAAAYAERVRQLGVSTEDAVSAVLAALGAS</sequence>
<evidence type="ECO:0000256" key="2">
    <source>
        <dbReference type="ARBA" id="ARBA00023125"/>
    </source>
</evidence>
<dbReference type="SUPFAM" id="SSF46785">
    <property type="entry name" value="Winged helix' DNA-binding domain"/>
    <property type="match status" value="1"/>
</dbReference>
<protein>
    <submittedName>
        <fullName evidence="5">GntR family transcriptional regulator</fullName>
    </submittedName>
</protein>
<dbReference type="Pfam" id="PF00392">
    <property type="entry name" value="GntR"/>
    <property type="match status" value="1"/>
</dbReference>
<comment type="caution">
    <text evidence="5">The sequence shown here is derived from an EMBL/GenBank/DDBJ whole genome shotgun (WGS) entry which is preliminary data.</text>
</comment>
<organism evidence="5 6">
    <name type="scientific">Luethyella okanaganae</name>
    <dbReference type="NCBI Taxonomy" id="69372"/>
    <lineage>
        <taxon>Bacteria</taxon>
        <taxon>Bacillati</taxon>
        <taxon>Actinomycetota</taxon>
        <taxon>Actinomycetes</taxon>
        <taxon>Micrococcales</taxon>
        <taxon>Microbacteriaceae</taxon>
        <taxon>Luethyella</taxon>
    </lineage>
</organism>
<name>A0ABW1VHG4_9MICO</name>
<dbReference type="InterPro" id="IPR036390">
    <property type="entry name" value="WH_DNA-bd_sf"/>
</dbReference>
<dbReference type="PROSITE" id="PS50949">
    <property type="entry name" value="HTH_GNTR"/>
    <property type="match status" value="1"/>
</dbReference>
<evidence type="ECO:0000313" key="6">
    <source>
        <dbReference type="Proteomes" id="UP001596306"/>
    </source>
</evidence>
<evidence type="ECO:0000256" key="3">
    <source>
        <dbReference type="ARBA" id="ARBA00023163"/>
    </source>
</evidence>
<keyword evidence="3" id="KW-0804">Transcription</keyword>
<dbReference type="CDD" id="cd07377">
    <property type="entry name" value="WHTH_GntR"/>
    <property type="match status" value="1"/>
</dbReference>
<proteinExistence type="predicted"/>
<dbReference type="EMBL" id="JBHSTP010000002">
    <property type="protein sequence ID" value="MFC6356461.1"/>
    <property type="molecule type" value="Genomic_DNA"/>
</dbReference>
<dbReference type="Gene3D" id="1.10.10.10">
    <property type="entry name" value="Winged helix-like DNA-binding domain superfamily/Winged helix DNA-binding domain"/>
    <property type="match status" value="1"/>
</dbReference>
<reference evidence="6" key="1">
    <citation type="journal article" date="2019" name="Int. J. Syst. Evol. Microbiol.">
        <title>The Global Catalogue of Microorganisms (GCM) 10K type strain sequencing project: providing services to taxonomists for standard genome sequencing and annotation.</title>
        <authorList>
            <consortium name="The Broad Institute Genomics Platform"/>
            <consortium name="The Broad Institute Genome Sequencing Center for Infectious Disease"/>
            <person name="Wu L."/>
            <person name="Ma J."/>
        </authorList>
    </citation>
    <scope>NUCLEOTIDE SEQUENCE [LARGE SCALE GENOMIC DNA]</scope>
    <source>
        <strain evidence="6">CCUG 43304</strain>
    </source>
</reference>
<dbReference type="RefSeq" id="WP_386730911.1">
    <property type="nucleotide sequence ID" value="NZ_JBHSTP010000002.1"/>
</dbReference>
<accession>A0ABW1VHG4</accession>